<dbReference type="CDD" id="cd17470">
    <property type="entry name" value="T3SS_Flik_C"/>
    <property type="match status" value="1"/>
</dbReference>
<feature type="compositionally biased region" description="Polar residues" evidence="1">
    <location>
        <begin position="112"/>
        <end position="127"/>
    </location>
</feature>
<protein>
    <submittedName>
        <fullName evidence="3">Flagellar hook-length control protein FliK</fullName>
    </submittedName>
</protein>
<dbReference type="InterPro" id="IPR021136">
    <property type="entry name" value="Flagellar_hook_control-like_C"/>
</dbReference>
<dbReference type="InterPro" id="IPR038610">
    <property type="entry name" value="FliK-like_C_sf"/>
</dbReference>
<proteinExistence type="predicted"/>
<feature type="compositionally biased region" description="Low complexity" evidence="1">
    <location>
        <begin position="73"/>
        <end position="93"/>
    </location>
</feature>
<accession>A0A4R2RWX3</accession>
<keyword evidence="3" id="KW-0969">Cilium</keyword>
<dbReference type="Pfam" id="PF02120">
    <property type="entry name" value="Flg_hook"/>
    <property type="match status" value="1"/>
</dbReference>
<keyword evidence="3" id="KW-0282">Flagellum</keyword>
<comment type="caution">
    <text evidence="3">The sequence shown here is derived from an EMBL/GenBank/DDBJ whole genome shotgun (WGS) entry which is preliminary data.</text>
</comment>
<evidence type="ECO:0000256" key="1">
    <source>
        <dbReference type="SAM" id="MobiDB-lite"/>
    </source>
</evidence>
<dbReference type="Proteomes" id="UP000294813">
    <property type="component" value="Unassembled WGS sequence"/>
</dbReference>
<keyword evidence="3" id="KW-0966">Cell projection</keyword>
<reference evidence="3 4" key="1">
    <citation type="submission" date="2019-03" db="EMBL/GenBank/DDBJ databases">
        <title>Genomic Encyclopedia of Type Strains, Phase IV (KMG-IV): sequencing the most valuable type-strain genomes for metagenomic binning, comparative biology and taxonomic classification.</title>
        <authorList>
            <person name="Goeker M."/>
        </authorList>
    </citation>
    <scope>NUCLEOTIDE SEQUENCE [LARGE SCALE GENOMIC DNA]</scope>
    <source>
        <strain evidence="3 4">DSM 11170</strain>
    </source>
</reference>
<organism evidence="3 4">
    <name type="scientific">Heliophilum fasciatum</name>
    <dbReference type="NCBI Taxonomy" id="35700"/>
    <lineage>
        <taxon>Bacteria</taxon>
        <taxon>Bacillati</taxon>
        <taxon>Bacillota</taxon>
        <taxon>Clostridia</taxon>
        <taxon>Eubacteriales</taxon>
        <taxon>Heliobacteriaceae</taxon>
        <taxon>Heliophilum</taxon>
    </lineage>
</organism>
<feature type="domain" description="Flagellar hook-length control protein-like C-terminal" evidence="2">
    <location>
        <begin position="359"/>
        <end position="437"/>
    </location>
</feature>
<sequence>MGQLVSPLSGMNVPVEKTAVKTMNSSSKQALFQDCLQQWVSASGRNVSNGQSSTIANYSFLTAQSDMNRERIQAMASQKQAAQSKAATSKANQNKSSSIKDEPQEQVVAKDNSAQRINRGTSKNNENYGKEKVNRSPTADRAVQDRQDVKDTDQLDGNEQALEVNGNGLVTNPLIQNQVIQQNDEVATTSMAAQTSIVATPTEQSAKANQLQQDEQVLSALQEEGQLDAEKALQSKLIRQDLREDGKRRDSKQDGMLTNDMQMLVGNSDGKPEQAEIMGQRQINSTVQVMTKDNLLTQDGGIKGKTADLTVTNDGSKGVALTDAATSTKDIAAQGAKQTAEASTATEDRYEIIRQIVDQVKGVHKPGSHEMQIRLKPEFLGNLDVRVRMEGAVFTAQFIADNPQVKQLIESQLDQLRQSLEDMGLRFDSLDVGLNDRGMGQQYPGDQQGLWTNNFSKQSMNGLERDFYISNEETETTTTPSVERLGSTASIEYLA</sequence>
<feature type="compositionally biased region" description="Basic and acidic residues" evidence="1">
    <location>
        <begin position="142"/>
        <end position="153"/>
    </location>
</feature>
<dbReference type="AlphaFoldDB" id="A0A4R2RWX3"/>
<keyword evidence="4" id="KW-1185">Reference proteome</keyword>
<evidence type="ECO:0000313" key="3">
    <source>
        <dbReference type="EMBL" id="TCP64491.1"/>
    </source>
</evidence>
<evidence type="ECO:0000313" key="4">
    <source>
        <dbReference type="Proteomes" id="UP000294813"/>
    </source>
</evidence>
<evidence type="ECO:0000259" key="2">
    <source>
        <dbReference type="Pfam" id="PF02120"/>
    </source>
</evidence>
<feature type="region of interest" description="Disordered" evidence="1">
    <location>
        <begin position="72"/>
        <end position="157"/>
    </location>
</feature>
<gene>
    <name evidence="3" type="ORF">EDD73_10932</name>
</gene>
<dbReference type="Gene3D" id="3.30.750.140">
    <property type="match status" value="1"/>
</dbReference>
<dbReference type="RefSeq" id="WP_165876354.1">
    <property type="nucleotide sequence ID" value="NZ_JAOQNU010000009.1"/>
</dbReference>
<dbReference type="EMBL" id="SLXT01000009">
    <property type="protein sequence ID" value="TCP64491.1"/>
    <property type="molecule type" value="Genomic_DNA"/>
</dbReference>
<name>A0A4R2RWX3_9FIRM</name>